<dbReference type="Proteomes" id="UP000190541">
    <property type="component" value="Unassembled WGS sequence"/>
</dbReference>
<dbReference type="EMBL" id="FUYS01000011">
    <property type="protein sequence ID" value="SKB87901.1"/>
    <property type="molecule type" value="Genomic_DNA"/>
</dbReference>
<evidence type="ECO:0000313" key="9">
    <source>
        <dbReference type="Proteomes" id="UP000190541"/>
    </source>
</evidence>
<protein>
    <submittedName>
        <fullName evidence="8">Outer membrane protein TolC</fullName>
    </submittedName>
</protein>
<dbReference type="AlphaFoldDB" id="A0A1T5EVJ0"/>
<keyword evidence="4" id="KW-1134">Transmembrane beta strand</keyword>
<dbReference type="RefSeq" id="WP_079718233.1">
    <property type="nucleotide sequence ID" value="NZ_FUYS01000011.1"/>
</dbReference>
<keyword evidence="6" id="KW-0472">Membrane</keyword>
<dbReference type="GO" id="GO:0009279">
    <property type="term" value="C:cell outer membrane"/>
    <property type="evidence" value="ECO:0007669"/>
    <property type="project" value="UniProtKB-SubCell"/>
</dbReference>
<evidence type="ECO:0000256" key="4">
    <source>
        <dbReference type="ARBA" id="ARBA00022452"/>
    </source>
</evidence>
<reference evidence="8 9" key="1">
    <citation type="submission" date="2017-02" db="EMBL/GenBank/DDBJ databases">
        <authorList>
            <person name="Peterson S.W."/>
        </authorList>
    </citation>
    <scope>NUCLEOTIDE SEQUENCE [LARGE SCALE GENOMIC DNA]</scope>
    <source>
        <strain evidence="8 9">DSM 22899</strain>
    </source>
</reference>
<comment type="similarity">
    <text evidence="2">Belongs to the outer membrane factor (OMF) (TC 1.B.17) family.</text>
</comment>
<dbReference type="InterPro" id="IPR003423">
    <property type="entry name" value="OMP_efflux"/>
</dbReference>
<keyword evidence="3" id="KW-0813">Transport</keyword>
<keyword evidence="7" id="KW-0998">Cell outer membrane</keyword>
<gene>
    <name evidence="8" type="ORF">SAMN05660226_03598</name>
</gene>
<evidence type="ECO:0000256" key="7">
    <source>
        <dbReference type="ARBA" id="ARBA00023237"/>
    </source>
</evidence>
<keyword evidence="5" id="KW-0812">Transmembrane</keyword>
<evidence type="ECO:0000256" key="2">
    <source>
        <dbReference type="ARBA" id="ARBA00007613"/>
    </source>
</evidence>
<name>A0A1T5EVJ0_9SPHI</name>
<evidence type="ECO:0000256" key="1">
    <source>
        <dbReference type="ARBA" id="ARBA00004442"/>
    </source>
</evidence>
<dbReference type="PANTHER" id="PTHR30026:SF20">
    <property type="entry name" value="OUTER MEMBRANE PROTEIN TOLC"/>
    <property type="match status" value="1"/>
</dbReference>
<evidence type="ECO:0000256" key="3">
    <source>
        <dbReference type="ARBA" id="ARBA00022448"/>
    </source>
</evidence>
<dbReference type="GO" id="GO:0015288">
    <property type="term" value="F:porin activity"/>
    <property type="evidence" value="ECO:0007669"/>
    <property type="project" value="TreeGrafter"/>
</dbReference>
<evidence type="ECO:0000256" key="5">
    <source>
        <dbReference type="ARBA" id="ARBA00022692"/>
    </source>
</evidence>
<sequence length="433" mass="48362">MKKLIYIVFFVIPYFGVAQPELTLEEAVALALENNFDIRLVATDVAIAANNVHIGNAGMLPTVSGDVSAAASIQNTTQTLLSGETRALRGARSRSAAYGASLDWTIFDGLQMFTRYEQLKALKALGDANLKAAILTTVFEVMSSYFDLVQQQQLINATRTALELSAFRYQTAENQYQIGRASKLEVLAASVDMNTDTTNLLRQRDQYRSTQIRLNELLARDVNTDFSVTDTIIIANNLNYETLSRWAKQLNPNLQSAIVNHRISQLELKRVKGERYPVISVSSAYTRSQSRAALGFSTESKNNGFNYGIAASVNIFNGLMQRRNERNAEFAMEAAEIEVDRVGKNIEAQLLAAYQTYLMNLELVRLEERNKLIAKENMDITLEKFKLGSIAPLEFREAQRNFVDASARYSTAQYQAKLAEITLNQIAGTLKTE</sequence>
<dbReference type="PANTHER" id="PTHR30026">
    <property type="entry name" value="OUTER MEMBRANE PROTEIN TOLC"/>
    <property type="match status" value="1"/>
</dbReference>
<organism evidence="8 9">
    <name type="scientific">Parapedobacter luteus</name>
    <dbReference type="NCBI Taxonomy" id="623280"/>
    <lineage>
        <taxon>Bacteria</taxon>
        <taxon>Pseudomonadati</taxon>
        <taxon>Bacteroidota</taxon>
        <taxon>Sphingobacteriia</taxon>
        <taxon>Sphingobacteriales</taxon>
        <taxon>Sphingobacteriaceae</taxon>
        <taxon>Parapedobacter</taxon>
    </lineage>
</organism>
<dbReference type="SUPFAM" id="SSF56954">
    <property type="entry name" value="Outer membrane efflux proteins (OEP)"/>
    <property type="match status" value="1"/>
</dbReference>
<accession>A0A1T5EVJ0</accession>
<dbReference type="GO" id="GO:0015562">
    <property type="term" value="F:efflux transmembrane transporter activity"/>
    <property type="evidence" value="ECO:0007669"/>
    <property type="project" value="InterPro"/>
</dbReference>
<evidence type="ECO:0000313" key="8">
    <source>
        <dbReference type="EMBL" id="SKB87901.1"/>
    </source>
</evidence>
<dbReference type="STRING" id="623280.SAMN05660226_03598"/>
<dbReference type="InterPro" id="IPR051906">
    <property type="entry name" value="TolC-like"/>
</dbReference>
<proteinExistence type="inferred from homology"/>
<dbReference type="Pfam" id="PF02321">
    <property type="entry name" value="OEP"/>
    <property type="match status" value="2"/>
</dbReference>
<dbReference type="Gene3D" id="1.20.1600.10">
    <property type="entry name" value="Outer membrane efflux proteins (OEP)"/>
    <property type="match status" value="1"/>
</dbReference>
<evidence type="ECO:0000256" key="6">
    <source>
        <dbReference type="ARBA" id="ARBA00023136"/>
    </source>
</evidence>
<dbReference type="OrthoDB" id="9771205at2"/>
<dbReference type="GO" id="GO:1990281">
    <property type="term" value="C:efflux pump complex"/>
    <property type="evidence" value="ECO:0007669"/>
    <property type="project" value="TreeGrafter"/>
</dbReference>
<comment type="subcellular location">
    <subcellularLocation>
        <location evidence="1">Cell outer membrane</location>
    </subcellularLocation>
</comment>
<keyword evidence="9" id="KW-1185">Reference proteome</keyword>